<gene>
    <name evidence="1" type="ORF">JTE90_010576</name>
</gene>
<proteinExistence type="predicted"/>
<organism evidence="1 2">
    <name type="scientific">Oedothorax gibbosus</name>
    <dbReference type="NCBI Taxonomy" id="931172"/>
    <lineage>
        <taxon>Eukaryota</taxon>
        <taxon>Metazoa</taxon>
        <taxon>Ecdysozoa</taxon>
        <taxon>Arthropoda</taxon>
        <taxon>Chelicerata</taxon>
        <taxon>Arachnida</taxon>
        <taxon>Araneae</taxon>
        <taxon>Araneomorphae</taxon>
        <taxon>Entelegynae</taxon>
        <taxon>Araneoidea</taxon>
        <taxon>Linyphiidae</taxon>
        <taxon>Erigoninae</taxon>
        <taxon>Oedothorax</taxon>
    </lineage>
</organism>
<evidence type="ECO:0000313" key="1">
    <source>
        <dbReference type="EMBL" id="KAG8191398.1"/>
    </source>
</evidence>
<dbReference type="Proteomes" id="UP000827092">
    <property type="component" value="Unassembled WGS sequence"/>
</dbReference>
<comment type="caution">
    <text evidence="1">The sequence shown here is derived from an EMBL/GenBank/DDBJ whole genome shotgun (WGS) entry which is preliminary data.</text>
</comment>
<protein>
    <submittedName>
        <fullName evidence="1">Uncharacterized protein</fullName>
    </submittedName>
</protein>
<dbReference type="EMBL" id="JAFNEN010000160">
    <property type="protein sequence ID" value="KAG8191398.1"/>
    <property type="molecule type" value="Genomic_DNA"/>
</dbReference>
<dbReference type="AlphaFoldDB" id="A0AAV6V6B2"/>
<name>A0AAV6V6B2_9ARAC</name>
<accession>A0AAV6V6B2</accession>
<evidence type="ECO:0000313" key="2">
    <source>
        <dbReference type="Proteomes" id="UP000827092"/>
    </source>
</evidence>
<reference evidence="1 2" key="1">
    <citation type="journal article" date="2022" name="Nat. Ecol. Evol.">
        <title>A masculinizing supergene underlies an exaggerated male reproductive morph in a spider.</title>
        <authorList>
            <person name="Hendrickx F."/>
            <person name="De Corte Z."/>
            <person name="Sonet G."/>
            <person name="Van Belleghem S.M."/>
            <person name="Kostlbacher S."/>
            <person name="Vangestel C."/>
        </authorList>
    </citation>
    <scope>NUCLEOTIDE SEQUENCE [LARGE SCALE GENOMIC DNA]</scope>
    <source>
        <strain evidence="1">W744_W776</strain>
    </source>
</reference>
<keyword evidence="2" id="KW-1185">Reference proteome</keyword>
<sequence length="69" mass="7473">MCDITTFYPKSSPYIKGLSSLTNKRTTTSVYTTPWGPTTCVSINLTPHMGRCIRPIPPSQPGGMASAPR</sequence>